<comment type="caution">
    <text evidence="1">The sequence shown here is derived from an EMBL/GenBank/DDBJ whole genome shotgun (WGS) entry which is preliminary data.</text>
</comment>
<sequence>MVTFSKKGHFSAIAVLCCKDYHLEKTSVKTWTHFHCCERINHADVDTPVQGSKGQGAEDYKFAHTTVREKVVLSNDHVDNLEHSSKKKVLPCWREKAMPASPALSLQEEEQIFRVPGARGLMSLETGVSTQALIQCSCLELVLCVPMGVQPPPPNRTWGFSLSHPKSVSSQ</sequence>
<dbReference type="Proteomes" id="UP001145742">
    <property type="component" value="Unassembled WGS sequence"/>
</dbReference>
<evidence type="ECO:0000313" key="1">
    <source>
        <dbReference type="EMBL" id="KAJ7408407.1"/>
    </source>
</evidence>
<proteinExistence type="predicted"/>
<dbReference type="EMBL" id="WHWB01034543">
    <property type="protein sequence ID" value="KAJ7408407.1"/>
    <property type="molecule type" value="Genomic_DNA"/>
</dbReference>
<organism evidence="1 2">
    <name type="scientific">Willisornis vidua</name>
    <name type="common">Xingu scale-backed antbird</name>
    <dbReference type="NCBI Taxonomy" id="1566151"/>
    <lineage>
        <taxon>Eukaryota</taxon>
        <taxon>Metazoa</taxon>
        <taxon>Chordata</taxon>
        <taxon>Craniata</taxon>
        <taxon>Vertebrata</taxon>
        <taxon>Euteleostomi</taxon>
        <taxon>Archelosauria</taxon>
        <taxon>Archosauria</taxon>
        <taxon>Dinosauria</taxon>
        <taxon>Saurischia</taxon>
        <taxon>Theropoda</taxon>
        <taxon>Coelurosauria</taxon>
        <taxon>Aves</taxon>
        <taxon>Neognathae</taxon>
        <taxon>Neoaves</taxon>
        <taxon>Telluraves</taxon>
        <taxon>Australaves</taxon>
        <taxon>Passeriformes</taxon>
        <taxon>Thamnophilidae</taxon>
        <taxon>Willisornis</taxon>
    </lineage>
</organism>
<gene>
    <name evidence="1" type="ORF">WISP_121129</name>
</gene>
<reference evidence="1" key="1">
    <citation type="submission" date="2019-10" db="EMBL/GenBank/DDBJ databases">
        <authorList>
            <person name="Soares A.E.R."/>
            <person name="Aleixo A."/>
            <person name="Schneider P."/>
            <person name="Miyaki C.Y."/>
            <person name="Schneider M.P."/>
            <person name="Mello C."/>
            <person name="Vasconcelos A.T.R."/>
        </authorList>
    </citation>
    <scope>NUCLEOTIDE SEQUENCE</scope>
    <source>
        <tissue evidence="1">Muscle</tissue>
    </source>
</reference>
<keyword evidence="2" id="KW-1185">Reference proteome</keyword>
<protein>
    <submittedName>
        <fullName evidence="1">Uncharacterized protein</fullName>
    </submittedName>
</protein>
<evidence type="ECO:0000313" key="2">
    <source>
        <dbReference type="Proteomes" id="UP001145742"/>
    </source>
</evidence>
<name>A0ABQ9CSL0_9PASS</name>
<accession>A0ABQ9CSL0</accession>